<dbReference type="EMBL" id="JABEQB010000025">
    <property type="protein sequence ID" value="NNG67318.1"/>
    <property type="molecule type" value="Genomic_DNA"/>
</dbReference>
<evidence type="ECO:0000313" key="2">
    <source>
        <dbReference type="Proteomes" id="UP000529861"/>
    </source>
</evidence>
<comment type="caution">
    <text evidence="1">The sequence shown here is derived from an EMBL/GenBank/DDBJ whole genome shotgun (WGS) entry which is preliminary data.</text>
</comment>
<reference evidence="1 2" key="1">
    <citation type="submission" date="2020-04" db="EMBL/GenBank/DDBJ databases">
        <title>Draft genome sequence of Caldanaerobacter sunterraneus. strain 1523vc isolated from Griffin hot spring, Kamchatka, Russia.</title>
        <authorList>
            <person name="Toshchakov S.V."/>
            <person name="Podosokorskaya O.A."/>
            <person name="Kublanov I.V."/>
            <person name="Korzhenkov A."/>
            <person name="Patrushev M.V."/>
        </authorList>
    </citation>
    <scope>NUCLEOTIDE SEQUENCE [LARGE SCALE GENOMIC DNA]</scope>
    <source>
        <strain evidence="1 2">1523vc</strain>
    </source>
</reference>
<organism evidence="1 2">
    <name type="scientific">Caldanaerobacter subterraneus</name>
    <dbReference type="NCBI Taxonomy" id="911092"/>
    <lineage>
        <taxon>Bacteria</taxon>
        <taxon>Bacillati</taxon>
        <taxon>Bacillota</taxon>
        <taxon>Clostridia</taxon>
        <taxon>Thermoanaerobacterales</taxon>
        <taxon>Thermoanaerobacteraceae</taxon>
        <taxon>Caldanaerobacter</taxon>
    </lineage>
</organism>
<name>A0A7Y2L7M9_9THEO</name>
<sequence>MNMSWGHSEEREKKQYTLKLTIEELIRLEEAVKTSLKAAEDMYMFFEKQTYAKELDSKQQKYARQRVEGYMRDIEAFRNILKKIEEEVK</sequence>
<evidence type="ECO:0000313" key="1">
    <source>
        <dbReference type="EMBL" id="NNG67318.1"/>
    </source>
</evidence>
<protein>
    <submittedName>
        <fullName evidence="1">Uncharacterized protein</fullName>
    </submittedName>
</protein>
<dbReference type="Proteomes" id="UP000529861">
    <property type="component" value="Unassembled WGS sequence"/>
</dbReference>
<gene>
    <name evidence="1" type="ORF">HKI81_08810</name>
</gene>
<proteinExistence type="predicted"/>
<dbReference type="RefSeq" id="WP_170271180.1">
    <property type="nucleotide sequence ID" value="NZ_JABEQB010000025.1"/>
</dbReference>
<accession>A0A7Y2L7M9</accession>
<dbReference type="AlphaFoldDB" id="A0A7Y2L7M9"/>